<accession>A0AAJ1R008</accession>
<organism evidence="1 2">
    <name type="scientific">Chryseobacterium gambrini</name>
    <dbReference type="NCBI Taxonomy" id="373672"/>
    <lineage>
        <taxon>Bacteria</taxon>
        <taxon>Pseudomonadati</taxon>
        <taxon>Bacteroidota</taxon>
        <taxon>Flavobacteriia</taxon>
        <taxon>Flavobacteriales</taxon>
        <taxon>Weeksellaceae</taxon>
        <taxon>Chryseobacterium group</taxon>
        <taxon>Chryseobacterium</taxon>
    </lineage>
</organism>
<reference evidence="1" key="1">
    <citation type="submission" date="2023-06" db="EMBL/GenBank/DDBJ databases">
        <title>Two Chryseobacterium gambrini strains from China.</title>
        <authorList>
            <person name="Zeng J."/>
            <person name="Wu Y."/>
        </authorList>
    </citation>
    <scope>NUCLEOTIDE SEQUENCE</scope>
    <source>
        <strain evidence="1">SQ219</strain>
    </source>
</reference>
<dbReference type="Proteomes" id="UP001225933">
    <property type="component" value="Unassembled WGS sequence"/>
</dbReference>
<evidence type="ECO:0000313" key="2">
    <source>
        <dbReference type="Proteomes" id="UP001225933"/>
    </source>
</evidence>
<sequence length="70" mass="8141">MENLENLYQQGDLQTKRTIGCLIFPQKVEFDGKSFQTPRMNIVAQCIYQYNKGLGNKKTDIRELKLLMSV</sequence>
<name>A0AAJ1R008_9FLAO</name>
<gene>
    <name evidence="1" type="ORF">QX233_00755</name>
</gene>
<evidence type="ECO:0000313" key="1">
    <source>
        <dbReference type="EMBL" id="MDN4010980.1"/>
    </source>
</evidence>
<dbReference type="RefSeq" id="WP_214589457.1">
    <property type="nucleotide sequence ID" value="NZ_JAUHGV010000001.1"/>
</dbReference>
<proteinExistence type="predicted"/>
<protein>
    <submittedName>
        <fullName evidence="1">Uncharacterized protein</fullName>
    </submittedName>
</protein>
<comment type="caution">
    <text evidence="1">The sequence shown here is derived from an EMBL/GenBank/DDBJ whole genome shotgun (WGS) entry which is preliminary data.</text>
</comment>
<dbReference type="AlphaFoldDB" id="A0AAJ1R008"/>
<dbReference type="EMBL" id="JAUHGV010000001">
    <property type="protein sequence ID" value="MDN4010980.1"/>
    <property type="molecule type" value="Genomic_DNA"/>
</dbReference>